<evidence type="ECO:0000256" key="3">
    <source>
        <dbReference type="SAM" id="Phobius"/>
    </source>
</evidence>
<reference evidence="5 6" key="1">
    <citation type="submission" date="2023-07" db="EMBL/GenBank/DDBJ databases">
        <title>Genomic Encyclopedia of Type Strains, Phase IV (KMG-IV): sequencing the most valuable type-strain genomes for metagenomic binning, comparative biology and taxonomic classification.</title>
        <authorList>
            <person name="Goeker M."/>
        </authorList>
    </citation>
    <scope>NUCLEOTIDE SEQUENCE [LARGE SCALE GENOMIC DNA]</scope>
    <source>
        <strain evidence="5 6">DSM 19619</strain>
    </source>
</reference>
<feature type="transmembrane region" description="Helical" evidence="3">
    <location>
        <begin position="37"/>
        <end position="56"/>
    </location>
</feature>
<dbReference type="PANTHER" id="PTHR32089:SF112">
    <property type="entry name" value="LYSOZYME-LIKE PROTEIN-RELATED"/>
    <property type="match status" value="1"/>
</dbReference>
<dbReference type="Gene3D" id="1.10.287.950">
    <property type="entry name" value="Methyl-accepting chemotaxis protein"/>
    <property type="match status" value="1"/>
</dbReference>
<gene>
    <name evidence="5" type="ORF">QO011_006368</name>
</gene>
<dbReference type="PROSITE" id="PS50111">
    <property type="entry name" value="CHEMOTAXIS_TRANSDUC_2"/>
    <property type="match status" value="1"/>
</dbReference>
<keyword evidence="3" id="KW-0812">Transmembrane</keyword>
<evidence type="ECO:0000256" key="1">
    <source>
        <dbReference type="ARBA" id="ARBA00023224"/>
    </source>
</evidence>
<accession>A0ABU0JGB4</accession>
<evidence type="ECO:0000259" key="4">
    <source>
        <dbReference type="PROSITE" id="PS50111"/>
    </source>
</evidence>
<protein>
    <submittedName>
        <fullName evidence="5">Methyl-accepting chemotaxis protein</fullName>
    </submittedName>
</protein>
<evidence type="ECO:0000313" key="5">
    <source>
        <dbReference type="EMBL" id="MDQ0473332.1"/>
    </source>
</evidence>
<dbReference type="SMART" id="SM00283">
    <property type="entry name" value="MA"/>
    <property type="match status" value="1"/>
</dbReference>
<keyword evidence="3" id="KW-1133">Transmembrane helix</keyword>
<sequence length="484" mass="49666">MLGLDALRRSFAPVAIAVLVLDGLVAAGAALWRGSELWPWIVGIAAVLVLPNAWLCWSRPTAPLTRDLSGIAIAIFPALLLLAFRGSPLQMDMHMVFFASLAILVAWWDWRPIVLGAAAIALHHLALNVFYPLAVYPQGADLMRTLLHALVVVIEVAALVFAVARLTQAFSASQAALDTAEAARTAAETLASRLAAAQDEAGRRGRVEAAVTEFRGRVAAILGEMRGDAGRMERTAQDLKGVAVDAGTLVREAGAGSAATAGHVAEVASAAQSLATAIGEIGAHAGEATGVVHRAAERAGRTNASVQGLAEAARKIGEVVGLIRDVAEQTNLLALNATIEAARAGESGKGFAVVAAEVKALATQTARATDAIAEQVRGIQGSTDEAVVAFREIGTVMDEVGAITDAIAAAIARHGAATSEIAHNIREAADGTGRVSGAIARVSDAADRAREAAGTVGGASEQLGALTGRLTQELDAFERAVAAA</sequence>
<dbReference type="Pfam" id="PF00015">
    <property type="entry name" value="MCPsignal"/>
    <property type="match status" value="1"/>
</dbReference>
<keyword evidence="3" id="KW-0472">Membrane</keyword>
<feature type="transmembrane region" description="Helical" evidence="3">
    <location>
        <begin position="91"/>
        <end position="108"/>
    </location>
</feature>
<feature type="transmembrane region" description="Helical" evidence="3">
    <location>
        <begin position="68"/>
        <end position="85"/>
    </location>
</feature>
<dbReference type="SUPFAM" id="SSF58104">
    <property type="entry name" value="Methyl-accepting chemotaxis protein (MCP) signaling domain"/>
    <property type="match status" value="1"/>
</dbReference>
<dbReference type="InterPro" id="IPR004089">
    <property type="entry name" value="MCPsignal_dom"/>
</dbReference>
<evidence type="ECO:0000313" key="6">
    <source>
        <dbReference type="Proteomes" id="UP001242480"/>
    </source>
</evidence>
<dbReference type="EMBL" id="JAUSVX010000016">
    <property type="protein sequence ID" value="MDQ0473332.1"/>
    <property type="molecule type" value="Genomic_DNA"/>
</dbReference>
<evidence type="ECO:0000256" key="2">
    <source>
        <dbReference type="PROSITE-ProRule" id="PRU00284"/>
    </source>
</evidence>
<dbReference type="RefSeq" id="WP_307281457.1">
    <property type="nucleotide sequence ID" value="NZ_JAUSVX010000016.1"/>
</dbReference>
<comment type="caution">
    <text evidence="5">The sequence shown here is derived from an EMBL/GenBank/DDBJ whole genome shotgun (WGS) entry which is preliminary data.</text>
</comment>
<feature type="transmembrane region" description="Helical" evidence="3">
    <location>
        <begin position="113"/>
        <end position="134"/>
    </location>
</feature>
<keyword evidence="1 2" id="KW-0807">Transducer</keyword>
<keyword evidence="6" id="KW-1185">Reference proteome</keyword>
<proteinExistence type="predicted"/>
<organism evidence="5 6">
    <name type="scientific">Labrys wisconsinensis</name>
    <dbReference type="NCBI Taxonomy" id="425677"/>
    <lineage>
        <taxon>Bacteria</taxon>
        <taxon>Pseudomonadati</taxon>
        <taxon>Pseudomonadota</taxon>
        <taxon>Alphaproteobacteria</taxon>
        <taxon>Hyphomicrobiales</taxon>
        <taxon>Xanthobacteraceae</taxon>
        <taxon>Labrys</taxon>
    </lineage>
</organism>
<dbReference type="PANTHER" id="PTHR32089">
    <property type="entry name" value="METHYL-ACCEPTING CHEMOTAXIS PROTEIN MCPB"/>
    <property type="match status" value="1"/>
</dbReference>
<feature type="transmembrane region" description="Helical" evidence="3">
    <location>
        <begin position="146"/>
        <end position="164"/>
    </location>
</feature>
<feature type="domain" description="Methyl-accepting transducer" evidence="4">
    <location>
        <begin position="228"/>
        <end position="464"/>
    </location>
</feature>
<dbReference type="Proteomes" id="UP001242480">
    <property type="component" value="Unassembled WGS sequence"/>
</dbReference>
<name>A0ABU0JGB4_9HYPH</name>
<feature type="transmembrane region" description="Helical" evidence="3">
    <location>
        <begin position="12"/>
        <end position="31"/>
    </location>
</feature>